<keyword evidence="1" id="KW-0732">Signal</keyword>
<keyword evidence="3" id="KW-1185">Reference proteome</keyword>
<dbReference type="AlphaFoldDB" id="A0A9P5XHV9"/>
<name>A0A9P5XHV9_9AGAR</name>
<evidence type="ECO:0000313" key="2">
    <source>
        <dbReference type="EMBL" id="KAF9450041.1"/>
    </source>
</evidence>
<reference evidence="2" key="1">
    <citation type="submission" date="2020-11" db="EMBL/GenBank/DDBJ databases">
        <authorList>
            <consortium name="DOE Joint Genome Institute"/>
            <person name="Ahrendt S."/>
            <person name="Riley R."/>
            <person name="Andreopoulos W."/>
            <person name="Labutti K."/>
            <person name="Pangilinan J."/>
            <person name="Ruiz-Duenas F.J."/>
            <person name="Barrasa J.M."/>
            <person name="Sanchez-Garcia M."/>
            <person name="Camarero S."/>
            <person name="Miyauchi S."/>
            <person name="Serrano A."/>
            <person name="Linde D."/>
            <person name="Babiker R."/>
            <person name="Drula E."/>
            <person name="Ayuso-Fernandez I."/>
            <person name="Pacheco R."/>
            <person name="Padilla G."/>
            <person name="Ferreira P."/>
            <person name="Barriuso J."/>
            <person name="Kellner H."/>
            <person name="Castanera R."/>
            <person name="Alfaro M."/>
            <person name="Ramirez L."/>
            <person name="Pisabarro A.G."/>
            <person name="Kuo A."/>
            <person name="Tritt A."/>
            <person name="Lipzen A."/>
            <person name="He G."/>
            <person name="Yan M."/>
            <person name="Ng V."/>
            <person name="Cullen D."/>
            <person name="Martin F."/>
            <person name="Rosso M.-N."/>
            <person name="Henrissat B."/>
            <person name="Hibbett D."/>
            <person name="Martinez A.T."/>
            <person name="Grigoriev I.V."/>
        </authorList>
    </citation>
    <scope>NUCLEOTIDE SEQUENCE</scope>
    <source>
        <strain evidence="2">MF-IS2</strain>
    </source>
</reference>
<evidence type="ECO:0000313" key="3">
    <source>
        <dbReference type="Proteomes" id="UP000807342"/>
    </source>
</evidence>
<organism evidence="2 3">
    <name type="scientific">Macrolepiota fuliginosa MF-IS2</name>
    <dbReference type="NCBI Taxonomy" id="1400762"/>
    <lineage>
        <taxon>Eukaryota</taxon>
        <taxon>Fungi</taxon>
        <taxon>Dikarya</taxon>
        <taxon>Basidiomycota</taxon>
        <taxon>Agaricomycotina</taxon>
        <taxon>Agaricomycetes</taxon>
        <taxon>Agaricomycetidae</taxon>
        <taxon>Agaricales</taxon>
        <taxon>Agaricineae</taxon>
        <taxon>Agaricaceae</taxon>
        <taxon>Macrolepiota</taxon>
    </lineage>
</organism>
<comment type="caution">
    <text evidence="2">The sequence shown here is derived from an EMBL/GenBank/DDBJ whole genome shotgun (WGS) entry which is preliminary data.</text>
</comment>
<protein>
    <submittedName>
        <fullName evidence="2">Uncharacterized protein</fullName>
    </submittedName>
</protein>
<dbReference type="Proteomes" id="UP000807342">
    <property type="component" value="Unassembled WGS sequence"/>
</dbReference>
<sequence length="90" mass="9086">MIFSKGLLAALLSITFVSALPGIPAPTGLPTSAADGDTCHFIWGTIPCSNPYSVCCIPPGTADFGYCTPHCPEGFSGPVPTENDDAAAAA</sequence>
<feature type="signal peptide" evidence="1">
    <location>
        <begin position="1"/>
        <end position="19"/>
    </location>
</feature>
<dbReference type="EMBL" id="MU151114">
    <property type="protein sequence ID" value="KAF9450041.1"/>
    <property type="molecule type" value="Genomic_DNA"/>
</dbReference>
<evidence type="ECO:0000256" key="1">
    <source>
        <dbReference type="SAM" id="SignalP"/>
    </source>
</evidence>
<feature type="chain" id="PRO_5040387934" evidence="1">
    <location>
        <begin position="20"/>
        <end position="90"/>
    </location>
</feature>
<proteinExistence type="predicted"/>
<accession>A0A9P5XHV9</accession>
<gene>
    <name evidence="2" type="ORF">P691DRAFT_774260</name>
</gene>